<name>A0AAX2UZL6_STRSL</name>
<accession>A0AAX2UZL6</accession>
<gene>
    <name evidence="1" type="ORF">FBF48_10535</name>
</gene>
<dbReference type="AlphaFoldDB" id="A0AAX2UZL6"/>
<reference evidence="1 2" key="1">
    <citation type="submission" date="2019-06" db="EMBL/GenBank/DDBJ databases">
        <title>Genome Announcement To Ensure Probiotic Safety of Streptococcus salivarius UBSS01.</title>
        <authorList>
            <person name="Sulthana A."/>
            <person name="Lakshmi S.G."/>
            <person name="Madempudi R.S."/>
        </authorList>
    </citation>
    <scope>NUCLEOTIDE SEQUENCE [LARGE SCALE GENOMIC DNA]</scope>
    <source>
        <strain evidence="1 2">UBSS01</strain>
    </source>
</reference>
<protein>
    <recommendedName>
        <fullName evidence="3">DUF2213 domain-containing protein</fullName>
    </recommendedName>
</protein>
<organism evidence="1 2">
    <name type="scientific">Streptococcus salivarius</name>
    <dbReference type="NCBI Taxonomy" id="1304"/>
    <lineage>
        <taxon>Bacteria</taxon>
        <taxon>Bacillati</taxon>
        <taxon>Bacillota</taxon>
        <taxon>Bacilli</taxon>
        <taxon>Lactobacillales</taxon>
        <taxon>Streptococcaceae</taxon>
        <taxon>Streptococcus</taxon>
    </lineage>
</organism>
<dbReference type="RefSeq" id="WP_218012878.1">
    <property type="nucleotide sequence ID" value="NZ_VDCW01000043.1"/>
</dbReference>
<evidence type="ECO:0008006" key="3">
    <source>
        <dbReference type="Google" id="ProtNLM"/>
    </source>
</evidence>
<dbReference type="Proteomes" id="UP000308186">
    <property type="component" value="Unassembled WGS sequence"/>
</dbReference>
<feature type="non-terminal residue" evidence="1">
    <location>
        <position position="216"/>
    </location>
</feature>
<proteinExistence type="predicted"/>
<evidence type="ECO:0000313" key="2">
    <source>
        <dbReference type="Proteomes" id="UP000308186"/>
    </source>
</evidence>
<dbReference type="EMBL" id="VDCW01000043">
    <property type="protein sequence ID" value="TNF65331.1"/>
    <property type="molecule type" value="Genomic_DNA"/>
</dbReference>
<evidence type="ECO:0000313" key="1">
    <source>
        <dbReference type="EMBL" id="TNF65331.1"/>
    </source>
</evidence>
<comment type="caution">
    <text evidence="1">The sequence shown here is derived from an EMBL/GenBank/DDBJ whole genome shotgun (WGS) entry which is preliminary data.</text>
</comment>
<sequence>MDNPRHAPHYPEQIQMPQDIIRIPLVSRVNRAGIRRETLGGREHIVVSSYTLPSDVVMNGILYPAKEINAHYKKLEGTLAPFGHPIDDAGEFISARTPLAINAFHVGAFNRNVEQKGNRIHVEKWIDVITANSTPNGKRLVERLEAMERGEDSEPIDTSVALLIRELPPTVEQQEAKIRAVANIVDIDHDAILMDEIGAARPSQGVGLMVNVDQAV</sequence>